<evidence type="ECO:0000313" key="2">
    <source>
        <dbReference type="EMBL" id="SSD59050.1"/>
    </source>
</evidence>
<sequence length="360" mass="40544">MSVKLFPNLKENSNVKTVEYPYKLQSVLKDTIAPNSLPSSSPPSSSSPPIKYIEFNKAKFATLTWPSSITNNGSSTSSCPKCRIFIVHGFGEYSKLYYKLMDQLSLQGVECFFFDQRGAGYTSPGNLKGKTDEYHTFNDLDHFLKLYIDDNNKKDRNSGSDKKIPLYLYGHSMGGGIILNYGIHGKYKQSIDGIIATGPLILLHPHTRPNALVLKCSWLISKMLGNVQLDTGLDIDGVTGDSKFREYLINDFPNATPCVGSFRQIYDFLIRGMYLVDSRNETEINKNMIKKPLLILCGDKDSINDYKASVKFVKEVLSEESSGNSLRNVKTYPGGRHSLHIDREEIFQMLLKDILKFVEN</sequence>
<protein>
    <submittedName>
        <fullName evidence="2">Related to Monoglyceride lipase</fullName>
    </submittedName>
</protein>
<dbReference type="InterPro" id="IPR029058">
    <property type="entry name" value="AB_hydrolase_fold"/>
</dbReference>
<dbReference type="AlphaFoldDB" id="A0A376B4K4"/>
<dbReference type="Pfam" id="PF12146">
    <property type="entry name" value="Hydrolase_4"/>
    <property type="match status" value="1"/>
</dbReference>
<dbReference type="SUPFAM" id="SSF53474">
    <property type="entry name" value="alpha/beta-Hydrolases"/>
    <property type="match status" value="1"/>
</dbReference>
<dbReference type="Gene3D" id="3.40.50.1820">
    <property type="entry name" value="alpha/beta hydrolase"/>
    <property type="match status" value="1"/>
</dbReference>
<proteinExistence type="predicted"/>
<feature type="domain" description="Serine aminopeptidase S33" evidence="1">
    <location>
        <begin position="80"/>
        <end position="344"/>
    </location>
</feature>
<reference evidence="3" key="1">
    <citation type="submission" date="2018-06" db="EMBL/GenBank/DDBJ databases">
        <authorList>
            <person name="Guldener U."/>
        </authorList>
    </citation>
    <scope>NUCLEOTIDE SEQUENCE [LARGE SCALE GENOMIC DNA]</scope>
    <source>
        <strain evidence="3">UTAD17</strain>
    </source>
</reference>
<evidence type="ECO:0000259" key="1">
    <source>
        <dbReference type="Pfam" id="PF12146"/>
    </source>
</evidence>
<dbReference type="InterPro" id="IPR022742">
    <property type="entry name" value="Hydrolase_4"/>
</dbReference>
<dbReference type="InterPro" id="IPR051044">
    <property type="entry name" value="MAG_DAG_Lipase"/>
</dbReference>
<dbReference type="Proteomes" id="UP000262825">
    <property type="component" value="Unassembled WGS sequence"/>
</dbReference>
<evidence type="ECO:0000313" key="3">
    <source>
        <dbReference type="Proteomes" id="UP000262825"/>
    </source>
</evidence>
<name>A0A376B4K4_9ASCO</name>
<gene>
    <name evidence="2" type="ORF">SCODWIG_00811</name>
</gene>
<dbReference type="EMBL" id="UFAJ01000083">
    <property type="protein sequence ID" value="SSD59050.1"/>
    <property type="molecule type" value="Genomic_DNA"/>
</dbReference>
<dbReference type="PANTHER" id="PTHR11614">
    <property type="entry name" value="PHOSPHOLIPASE-RELATED"/>
    <property type="match status" value="1"/>
</dbReference>
<dbReference type="VEuPathDB" id="FungiDB:SCODWIG_00811"/>
<accession>A0A376B4K4</accession>
<keyword evidence="3" id="KW-1185">Reference proteome</keyword>
<organism evidence="2 3">
    <name type="scientific">Saccharomycodes ludwigii</name>
    <dbReference type="NCBI Taxonomy" id="36035"/>
    <lineage>
        <taxon>Eukaryota</taxon>
        <taxon>Fungi</taxon>
        <taxon>Dikarya</taxon>
        <taxon>Ascomycota</taxon>
        <taxon>Saccharomycotina</taxon>
        <taxon>Saccharomycetes</taxon>
        <taxon>Saccharomycodales</taxon>
        <taxon>Saccharomycodaceae</taxon>
        <taxon>Saccharomycodes</taxon>
    </lineage>
</organism>
<dbReference type="OrthoDB" id="10249433at2759"/>